<evidence type="ECO:0000313" key="1">
    <source>
        <dbReference type="EMBL" id="MBX35347.1"/>
    </source>
</evidence>
<protein>
    <submittedName>
        <fullName evidence="1">Uncharacterized protein</fullName>
    </submittedName>
</protein>
<accession>A0A2P2MYQ6</accession>
<proteinExistence type="predicted"/>
<organism evidence="1">
    <name type="scientific">Rhizophora mucronata</name>
    <name type="common">Asiatic mangrove</name>
    <dbReference type="NCBI Taxonomy" id="61149"/>
    <lineage>
        <taxon>Eukaryota</taxon>
        <taxon>Viridiplantae</taxon>
        <taxon>Streptophyta</taxon>
        <taxon>Embryophyta</taxon>
        <taxon>Tracheophyta</taxon>
        <taxon>Spermatophyta</taxon>
        <taxon>Magnoliopsida</taxon>
        <taxon>eudicotyledons</taxon>
        <taxon>Gunneridae</taxon>
        <taxon>Pentapetalae</taxon>
        <taxon>rosids</taxon>
        <taxon>fabids</taxon>
        <taxon>Malpighiales</taxon>
        <taxon>Rhizophoraceae</taxon>
        <taxon>Rhizophora</taxon>
    </lineage>
</organism>
<sequence length="29" mass="3519">MQPQRLKFKLKWEQSLGIDYKSKENGKHT</sequence>
<name>A0A2P2MYQ6_RHIMU</name>
<reference evidence="1" key="1">
    <citation type="submission" date="2018-02" db="EMBL/GenBank/DDBJ databases">
        <title>Rhizophora mucronata_Transcriptome.</title>
        <authorList>
            <person name="Meera S.P."/>
            <person name="Sreeshan A."/>
            <person name="Augustine A."/>
        </authorList>
    </citation>
    <scope>NUCLEOTIDE SEQUENCE</scope>
    <source>
        <tissue evidence="1">Leaf</tissue>
    </source>
</reference>
<dbReference type="EMBL" id="GGEC01054863">
    <property type="protein sequence ID" value="MBX35347.1"/>
    <property type="molecule type" value="Transcribed_RNA"/>
</dbReference>
<dbReference type="AlphaFoldDB" id="A0A2P2MYQ6"/>